<dbReference type="OrthoDB" id="5469at2"/>
<gene>
    <name evidence="1" type="ORF">SAMN03080614_103822</name>
</gene>
<dbReference type="Proteomes" id="UP000243819">
    <property type="component" value="Unassembled WGS sequence"/>
</dbReference>
<reference evidence="2" key="1">
    <citation type="submission" date="2016-10" db="EMBL/GenBank/DDBJ databases">
        <authorList>
            <person name="Varghese N."/>
            <person name="Submissions S."/>
        </authorList>
    </citation>
    <scope>NUCLEOTIDE SEQUENCE [LARGE SCALE GENOMIC DNA]</scope>
    <source>
        <strain evidence="2">DSM 13577</strain>
    </source>
</reference>
<dbReference type="PANTHER" id="PTHR40026">
    <property type="entry name" value="PROTEIN VEG"/>
    <property type="match status" value="1"/>
</dbReference>
<dbReference type="STRING" id="1120990.SAMN03080614_103822"/>
<evidence type="ECO:0000313" key="2">
    <source>
        <dbReference type="Proteomes" id="UP000243819"/>
    </source>
</evidence>
<dbReference type="PIRSF" id="PIRSF037257">
    <property type="entry name" value="DUF1021"/>
    <property type="match status" value="1"/>
</dbReference>
<keyword evidence="2" id="KW-1185">Reference proteome</keyword>
<dbReference type="Pfam" id="PF06257">
    <property type="entry name" value="VEG"/>
    <property type="match status" value="1"/>
</dbReference>
<evidence type="ECO:0000313" key="1">
    <source>
        <dbReference type="EMBL" id="SET05352.1"/>
    </source>
</evidence>
<dbReference type="Gene3D" id="2.30.30.100">
    <property type="match status" value="1"/>
</dbReference>
<dbReference type="EMBL" id="FOIF01000038">
    <property type="protein sequence ID" value="SET05352.1"/>
    <property type="molecule type" value="Genomic_DNA"/>
</dbReference>
<organism evidence="1 2">
    <name type="scientific">Anaerobranca gottschalkii DSM 13577</name>
    <dbReference type="NCBI Taxonomy" id="1120990"/>
    <lineage>
        <taxon>Bacteria</taxon>
        <taxon>Bacillati</taxon>
        <taxon>Bacillota</taxon>
        <taxon>Clostridia</taxon>
        <taxon>Eubacteriales</taxon>
        <taxon>Proteinivoracaceae</taxon>
        <taxon>Anaerobranca</taxon>
    </lineage>
</organism>
<name>A0A1I0BEY8_9FIRM</name>
<sequence length="92" mass="10556">MSLANKTTLATIKHDLEGYLGKKISLRANRGRKKTMERTGVLEQIYPSHFLVLVSEENYQRRLSFSYADILTETVELTVYSNDDKKIPFSVS</sequence>
<dbReference type="PANTHER" id="PTHR40026:SF1">
    <property type="entry name" value="PROTEIN VEG"/>
    <property type="match status" value="1"/>
</dbReference>
<accession>A0A1I0BEY8</accession>
<dbReference type="GO" id="GO:0006355">
    <property type="term" value="P:regulation of DNA-templated transcription"/>
    <property type="evidence" value="ECO:0007669"/>
    <property type="project" value="InterPro"/>
</dbReference>
<proteinExistence type="predicted"/>
<protein>
    <submittedName>
        <fullName evidence="1">Uncharacterized protein Veg</fullName>
    </submittedName>
</protein>
<dbReference type="InterPro" id="IPR009366">
    <property type="entry name" value="Protein_Veg"/>
</dbReference>
<dbReference type="AlphaFoldDB" id="A0A1I0BEY8"/>